<dbReference type="CDD" id="cd00078">
    <property type="entry name" value="HECTc"/>
    <property type="match status" value="1"/>
</dbReference>
<feature type="compositionally biased region" description="Basic and acidic residues" evidence="7">
    <location>
        <begin position="1"/>
        <end position="11"/>
    </location>
</feature>
<evidence type="ECO:0000256" key="1">
    <source>
        <dbReference type="ARBA" id="ARBA00000885"/>
    </source>
</evidence>
<dbReference type="SUPFAM" id="SSF48371">
    <property type="entry name" value="ARM repeat"/>
    <property type="match status" value="1"/>
</dbReference>
<dbReference type="InterPro" id="IPR057948">
    <property type="entry name" value="TPR_TRIP12_N"/>
</dbReference>
<dbReference type="Gene3D" id="1.25.10.10">
    <property type="entry name" value="Leucine-rich Repeat Variant"/>
    <property type="match status" value="1"/>
</dbReference>
<dbReference type="InterPro" id="IPR045322">
    <property type="entry name" value="HECTD1/TRIP12-like"/>
</dbReference>
<evidence type="ECO:0000256" key="5">
    <source>
        <dbReference type="ARBA" id="ARBA00022786"/>
    </source>
</evidence>
<evidence type="ECO:0000313" key="10">
    <source>
        <dbReference type="Proteomes" id="UP000515788"/>
    </source>
</evidence>
<gene>
    <name evidence="9" type="ORF">HG536_0A04280</name>
</gene>
<dbReference type="InterPro" id="IPR000569">
    <property type="entry name" value="HECT_dom"/>
</dbReference>
<keyword evidence="5 6" id="KW-0833">Ubl conjugation pathway</keyword>
<feature type="active site" description="Glycyl thioester intermediate" evidence="6">
    <location>
        <position position="1414"/>
    </location>
</feature>
<protein>
    <recommendedName>
        <fullName evidence="3">HECT-type E3 ubiquitin transferase</fullName>
        <ecNumber evidence="3">2.3.2.26</ecNumber>
    </recommendedName>
</protein>
<dbReference type="SMART" id="SM00119">
    <property type="entry name" value="HECTc"/>
    <property type="match status" value="1"/>
</dbReference>
<dbReference type="GO" id="GO:0016607">
    <property type="term" value="C:nuclear speck"/>
    <property type="evidence" value="ECO:0007669"/>
    <property type="project" value="TreeGrafter"/>
</dbReference>
<evidence type="ECO:0000256" key="7">
    <source>
        <dbReference type="SAM" id="MobiDB-lite"/>
    </source>
</evidence>
<evidence type="ECO:0000256" key="4">
    <source>
        <dbReference type="ARBA" id="ARBA00022679"/>
    </source>
</evidence>
<evidence type="ECO:0000256" key="2">
    <source>
        <dbReference type="ARBA" id="ARBA00006331"/>
    </source>
</evidence>
<evidence type="ECO:0000256" key="3">
    <source>
        <dbReference type="ARBA" id="ARBA00012485"/>
    </source>
</evidence>
<dbReference type="PROSITE" id="PS50237">
    <property type="entry name" value="HECT"/>
    <property type="match status" value="1"/>
</dbReference>
<feature type="compositionally biased region" description="Polar residues" evidence="7">
    <location>
        <begin position="601"/>
        <end position="615"/>
    </location>
</feature>
<keyword evidence="10" id="KW-1185">Reference proteome</keyword>
<dbReference type="Pfam" id="PF00632">
    <property type="entry name" value="HECT"/>
    <property type="match status" value="1"/>
</dbReference>
<dbReference type="PANTHER" id="PTHR45670">
    <property type="entry name" value="E3 UBIQUITIN-PROTEIN LIGASE TRIP12"/>
    <property type="match status" value="1"/>
</dbReference>
<dbReference type="Proteomes" id="UP000515788">
    <property type="component" value="Chromosome 1"/>
</dbReference>
<dbReference type="RefSeq" id="XP_037137285.1">
    <property type="nucleotide sequence ID" value="XM_037281390.1"/>
</dbReference>
<evidence type="ECO:0000256" key="6">
    <source>
        <dbReference type="PROSITE-ProRule" id="PRU00104"/>
    </source>
</evidence>
<feature type="region of interest" description="Disordered" evidence="7">
    <location>
        <begin position="1"/>
        <end position="65"/>
    </location>
</feature>
<evidence type="ECO:0000259" key="8">
    <source>
        <dbReference type="PROSITE" id="PS50237"/>
    </source>
</evidence>
<dbReference type="EMBL" id="CP059246">
    <property type="protein sequence ID" value="QLL30610.1"/>
    <property type="molecule type" value="Genomic_DNA"/>
</dbReference>
<dbReference type="OrthoDB" id="423283at2759"/>
<dbReference type="GO" id="GO:0043161">
    <property type="term" value="P:proteasome-mediated ubiquitin-dependent protein catabolic process"/>
    <property type="evidence" value="ECO:0007669"/>
    <property type="project" value="TreeGrafter"/>
</dbReference>
<feature type="compositionally biased region" description="Acidic residues" evidence="7">
    <location>
        <begin position="623"/>
        <end position="633"/>
    </location>
</feature>
<dbReference type="SUPFAM" id="SSF56204">
    <property type="entry name" value="Hect, E3 ligase catalytic domain"/>
    <property type="match status" value="1"/>
</dbReference>
<accession>A0A7G3ZAS4</accession>
<evidence type="ECO:0000313" key="9">
    <source>
        <dbReference type="EMBL" id="QLL30610.1"/>
    </source>
</evidence>
<feature type="region of interest" description="Disordered" evidence="7">
    <location>
        <begin position="601"/>
        <end position="636"/>
    </location>
</feature>
<keyword evidence="4" id="KW-0808">Transferase</keyword>
<reference evidence="9 10" key="1">
    <citation type="submission" date="2020-06" db="EMBL/GenBank/DDBJ databases">
        <title>The yeast mating-type switching endonuclease HO is a domesticated member of an unorthodox homing genetic element family.</title>
        <authorList>
            <person name="Coughlan A.Y."/>
            <person name="Lombardi L."/>
            <person name="Braun-Galleani S."/>
            <person name="Martos A.R."/>
            <person name="Galeote V."/>
            <person name="Bigey F."/>
            <person name="Dequin S."/>
            <person name="Byrne K.P."/>
            <person name="Wolfe K.H."/>
        </authorList>
    </citation>
    <scope>NUCLEOTIDE SEQUENCE [LARGE SCALE GENOMIC DNA]</scope>
    <source>
        <strain evidence="9 10">CBS764</strain>
    </source>
</reference>
<dbReference type="Pfam" id="PF25579">
    <property type="entry name" value="TPR_TRIP12_N"/>
    <property type="match status" value="1"/>
</dbReference>
<dbReference type="InterPro" id="IPR016024">
    <property type="entry name" value="ARM-type_fold"/>
</dbReference>
<dbReference type="GO" id="GO:0000209">
    <property type="term" value="P:protein polyubiquitination"/>
    <property type="evidence" value="ECO:0007669"/>
    <property type="project" value="TreeGrafter"/>
</dbReference>
<dbReference type="InterPro" id="IPR011989">
    <property type="entry name" value="ARM-like"/>
</dbReference>
<name>A0A7G3ZAS4_9SACH</name>
<comment type="catalytic activity">
    <reaction evidence="1">
        <text>S-ubiquitinyl-[E2 ubiquitin-conjugating enzyme]-L-cysteine + [acceptor protein]-L-lysine = [E2 ubiquitin-conjugating enzyme]-L-cysteine + N(6)-ubiquitinyl-[acceptor protein]-L-lysine.</text>
        <dbReference type="EC" id="2.3.2.26"/>
    </reaction>
</comment>
<dbReference type="GeneID" id="59323707"/>
<comment type="similarity">
    <text evidence="2">Belongs to the UPL family. K-HECT subfamily.</text>
</comment>
<dbReference type="PANTHER" id="PTHR45670:SF1">
    <property type="entry name" value="E3 UBIQUITIN-PROTEIN LIGASE HECTD1"/>
    <property type="match status" value="1"/>
</dbReference>
<organism evidence="9 10">
    <name type="scientific">Torulaspora globosa</name>
    <dbReference type="NCBI Taxonomy" id="48254"/>
    <lineage>
        <taxon>Eukaryota</taxon>
        <taxon>Fungi</taxon>
        <taxon>Dikarya</taxon>
        <taxon>Ascomycota</taxon>
        <taxon>Saccharomycotina</taxon>
        <taxon>Saccharomycetes</taxon>
        <taxon>Saccharomycetales</taxon>
        <taxon>Saccharomycetaceae</taxon>
        <taxon>Torulaspora</taxon>
    </lineage>
</organism>
<dbReference type="InterPro" id="IPR035983">
    <property type="entry name" value="Hect_E3_ubiquitin_ligase"/>
</dbReference>
<dbReference type="EC" id="2.3.2.26" evidence="3"/>
<proteinExistence type="inferred from homology"/>
<dbReference type="Gene3D" id="3.30.2160.10">
    <property type="entry name" value="Hect, E3 ligase catalytic domain"/>
    <property type="match status" value="1"/>
</dbReference>
<sequence>MEDMQHNDDQRSGSSDYVMEDDHSSTENRFSYQDEEDGTSSSSGDYVDDEDADHTGLEDEIYIDEENEGEELASNNEDMGSDSSQEAARAFSVQGFLGNLAQTLSEGASPARNRSRQGPMSLSDVFPEILSVLNEGGQVGQTGRGGRSERIQRLVNNVANAVDDPYIAMESIRELSEHLLMMDQVIVERIFPIDKLVASIVGLISDRNLKNELELQLVSCRCLYNLFEISPESMAVAVDQNVIPALQELLQEISYIDLAEQVLETLELISRVHPKDILRSGSLTSCLQYLDFFTIHAQRKAVAIVANACSRVQLQDFDTIKELLTILKPIFVNAEDQVMIVKLLNSLYGICGGLRRDYMLEELFTVDVLTQILQLVATSETHLDCKLKCLEIVTVLVSISSQLALEVIEKCDIARVISDCFGHYAKSSDAALHETLMFVPKPLLHSMARAISVLFPAEYEQILSVDTMKEAGLKINSDNLDKLLKNLTPLMVEIYVNAVDFEVRRYVLIALARISSRLTPENIASVDGYMIRLASSALAQNQSLLEKENDKLLVVTGSIAGILSLLDVLTARFAPEILPKLKREGIFSLLQILQSTLSKLKGEGQNSPIDNQESASSDRNDLNDQESEEEDDDSHGLQFGIIDIPDEAEPKRIKFNILRPLTLSYTYNKIFELSKNLLLLSEGNEQTVIKELQEIEDVVKYLDSLKTETFSNQTWFDLWSNLKACIFSGSFEISSFEFVSTGLATALARVVGEHGFKSSVPRKTFFEVFGPSSSKFVEILQSALTRIESFEIVDCGLAGDEGRVASLGKQVKIKLLYDSDAQTDSVPEQLTNITISIHCISSFSALNEFLRHRIAQARFLHSLLPNLSTPATFESETGAIENVKNWMFDFYNDDEKFKLSETIFGAIYKASKAGGSPLSDIWHSVQTIKFKRADTHEIKEPMRVASIYRHRQDSERNCFKPAEDILTLLKFTKISQLPNDIFINAKLSAKLSRQLEEPLVIASGILPAWSLQLTKDYNFIFPLETRLFFLQCISFGYGRLVQMWRNRVESLKDSNADDTLQHLGRITRHKLRISRETMFLSGLKILDKYGASPSVLEIEYQGEVGTGLGPTLEFYASISRDFTKKSLGMWRCEDYGGRGAENEERYVTNPLFPAPLNPSKDNTRIVELFRYLGIFVARSMLDNRILDFCFSTLFFELAHRQCRMTDGNRKINDVEEKLQLLRSIDPHLAKSLRYLRNGKDSTELEQMALTFTLPGFDIELKENGKQLLVTPDNVDEYVNRILDYTLHDGVQKQLESFIDGVSSVFPYSSLLLLTPEELVELHGRLEEDWSPQTLYASISADHGYSMGSSTIHELISIMSSFKTSDRRLFLQFLTGSPKLPIGGFKGLKPRLTVVLKHPEDGRNPDAYLPSVMTCANYFKLPKYSSEEMMRSRIAQAMNEGSNAFLLS</sequence>
<feature type="compositionally biased region" description="Acidic residues" evidence="7">
    <location>
        <begin position="46"/>
        <end position="65"/>
    </location>
</feature>
<feature type="domain" description="HECT" evidence="8">
    <location>
        <begin position="1086"/>
        <end position="1447"/>
    </location>
</feature>
<dbReference type="Gene3D" id="3.90.1750.10">
    <property type="entry name" value="Hect, E3 ligase catalytic domains"/>
    <property type="match status" value="1"/>
</dbReference>
<dbReference type="KEGG" id="tgb:HG536_0A04280"/>
<dbReference type="GO" id="GO:0061630">
    <property type="term" value="F:ubiquitin protein ligase activity"/>
    <property type="evidence" value="ECO:0007669"/>
    <property type="project" value="UniProtKB-EC"/>
</dbReference>
<dbReference type="Gene3D" id="3.30.2410.10">
    <property type="entry name" value="Hect, E3 ligase catalytic domain"/>
    <property type="match status" value="1"/>
</dbReference>